<sequence>MDLLKYDQSYQDLNCWLNVYDIASLEGWLTDNVIQFFGEIIEKNFALKISDIHISILHPVATVFIRSNPQSVLEHLHLAEKHWIFCPIYNSPKYENQGNHWSLLVISRDLNLSLYLDSLLPSKANIKNPTFEVKIAQETSDIICGFCKWATDFRIIPCLQQSNAHDCGIYVILYMCWICHFLIEDDLKWIDSGLTARQMRHDAFRLRSYLRDEINLYLRSRASNP</sequence>
<dbReference type="InterPro" id="IPR003653">
    <property type="entry name" value="Peptidase_C48_C"/>
</dbReference>
<feature type="domain" description="Ubiquitin-like protease family profile" evidence="5">
    <location>
        <begin position="1"/>
        <end position="178"/>
    </location>
</feature>
<dbReference type="OrthoDB" id="5065855at2759"/>
<organism evidence="6 7">
    <name type="scientific">Echinococcus multilocularis</name>
    <name type="common">Fox tapeworm</name>
    <dbReference type="NCBI Taxonomy" id="6211"/>
    <lineage>
        <taxon>Eukaryota</taxon>
        <taxon>Metazoa</taxon>
        <taxon>Spiralia</taxon>
        <taxon>Lophotrochozoa</taxon>
        <taxon>Platyhelminthes</taxon>
        <taxon>Cestoda</taxon>
        <taxon>Eucestoda</taxon>
        <taxon>Cyclophyllidea</taxon>
        <taxon>Taeniidae</taxon>
        <taxon>Echinococcus</taxon>
    </lineage>
</organism>
<evidence type="ECO:0000259" key="5">
    <source>
        <dbReference type="PROSITE" id="PS50600"/>
    </source>
</evidence>
<dbReference type="GO" id="GO:0000338">
    <property type="term" value="P:protein deneddylation"/>
    <property type="evidence" value="ECO:0007669"/>
    <property type="project" value="TreeGrafter"/>
</dbReference>
<dbReference type="EMBL" id="LN902842">
    <property type="protein sequence ID" value="CDS42972.1"/>
    <property type="molecule type" value="Genomic_DNA"/>
</dbReference>
<dbReference type="PANTHER" id="PTHR46468:SF1">
    <property type="entry name" value="SENTRIN-SPECIFIC PROTEASE 8"/>
    <property type="match status" value="1"/>
</dbReference>
<name>A0A068YLI9_ECHMU</name>
<evidence type="ECO:0000256" key="4">
    <source>
        <dbReference type="ARBA" id="ARBA00022807"/>
    </source>
</evidence>
<dbReference type="GO" id="GO:0006508">
    <property type="term" value="P:proteolysis"/>
    <property type="evidence" value="ECO:0007669"/>
    <property type="project" value="UniProtKB-KW"/>
</dbReference>
<dbReference type="InterPro" id="IPR038765">
    <property type="entry name" value="Papain-like_cys_pep_sf"/>
</dbReference>
<dbReference type="Gene3D" id="3.40.395.10">
    <property type="entry name" value="Adenoviral Proteinase, Chain A"/>
    <property type="match status" value="1"/>
</dbReference>
<evidence type="ECO:0000256" key="1">
    <source>
        <dbReference type="ARBA" id="ARBA00005234"/>
    </source>
</evidence>
<dbReference type="SUPFAM" id="SSF54001">
    <property type="entry name" value="Cysteine proteinases"/>
    <property type="match status" value="1"/>
</dbReference>
<keyword evidence="7" id="KW-1185">Reference proteome</keyword>
<protein>
    <submittedName>
        <fullName evidence="6">Sentrin specific protease 8</fullName>
    </submittedName>
</protein>
<keyword evidence="3" id="KW-0378">Hydrolase</keyword>
<dbReference type="AlphaFoldDB" id="A0A068YLI9"/>
<evidence type="ECO:0000256" key="3">
    <source>
        <dbReference type="ARBA" id="ARBA00022801"/>
    </source>
</evidence>
<dbReference type="InterPro" id="IPR044613">
    <property type="entry name" value="Nep1/2-like"/>
</dbReference>
<dbReference type="STRING" id="6211.A0A068YLI9"/>
<reference evidence="6" key="2">
    <citation type="submission" date="2015-11" db="EMBL/GenBank/DDBJ databases">
        <authorList>
            <person name="Zhang Y."/>
            <person name="Guo Z."/>
        </authorList>
    </citation>
    <scope>NUCLEOTIDE SEQUENCE</scope>
</reference>
<dbReference type="PROSITE" id="PS50600">
    <property type="entry name" value="ULP_PROTEASE"/>
    <property type="match status" value="1"/>
</dbReference>
<proteinExistence type="inferred from homology"/>
<dbReference type="GO" id="GO:0019784">
    <property type="term" value="F:deNEDDylase activity"/>
    <property type="evidence" value="ECO:0007669"/>
    <property type="project" value="InterPro"/>
</dbReference>
<reference evidence="6" key="1">
    <citation type="journal article" date="2013" name="Nature">
        <title>The genomes of four tapeworm species reveal adaptations to parasitism.</title>
        <authorList>
            <person name="Tsai I.J."/>
            <person name="Zarowiecki M."/>
            <person name="Holroyd N."/>
            <person name="Garciarrubio A."/>
            <person name="Sanchez-Flores A."/>
            <person name="Brooks K.L."/>
            <person name="Tracey A."/>
            <person name="Bobes R.J."/>
            <person name="Fragoso G."/>
            <person name="Sciutto E."/>
            <person name="Aslett M."/>
            <person name="Beasley H."/>
            <person name="Bennett H.M."/>
            <person name="Cai J."/>
            <person name="Camicia F."/>
            <person name="Clark R."/>
            <person name="Cucher M."/>
            <person name="De Silva N."/>
            <person name="Day T.A."/>
            <person name="Deplazes P."/>
            <person name="Estrada K."/>
            <person name="Fernandez C."/>
            <person name="Holland P.W."/>
            <person name="Hou J."/>
            <person name="Hu S."/>
            <person name="Huckvale T."/>
            <person name="Hung S.S."/>
            <person name="Kamenetzky L."/>
            <person name="Keane J.A."/>
            <person name="Kiss F."/>
            <person name="Koziol U."/>
            <person name="Lambert O."/>
            <person name="Liu K."/>
            <person name="Luo X."/>
            <person name="Luo Y."/>
            <person name="Macchiaroli N."/>
            <person name="Nichol S."/>
            <person name="Paps J."/>
            <person name="Parkinson J."/>
            <person name="Pouchkina-Stantcheva N."/>
            <person name="Riddiford N."/>
            <person name="Rosenzvit M."/>
            <person name="Salinas G."/>
            <person name="Wasmuth J.D."/>
            <person name="Zamanian M."/>
            <person name="Zheng Y."/>
            <person name="Cai X."/>
            <person name="Soberon X."/>
            <person name="Olson P.D."/>
            <person name="Laclette J.P."/>
            <person name="Brehm K."/>
            <person name="Berriman M."/>
            <person name="Garciarrubio A."/>
            <person name="Bobes R.J."/>
            <person name="Fragoso G."/>
            <person name="Sanchez-Flores A."/>
            <person name="Estrada K."/>
            <person name="Cevallos M.A."/>
            <person name="Morett E."/>
            <person name="Gonzalez V."/>
            <person name="Portillo T."/>
            <person name="Ochoa-Leyva A."/>
            <person name="Jose M.V."/>
            <person name="Sciutto E."/>
            <person name="Landa A."/>
            <person name="Jimenez L."/>
            <person name="Valdes V."/>
            <person name="Carrero J.C."/>
            <person name="Larralde C."/>
            <person name="Morales-Montor J."/>
            <person name="Limon-Lason J."/>
            <person name="Soberon X."/>
            <person name="Laclette J.P."/>
        </authorList>
    </citation>
    <scope>NUCLEOTIDE SEQUENCE [LARGE SCALE GENOMIC DNA]</scope>
</reference>
<dbReference type="PANTHER" id="PTHR46468">
    <property type="entry name" value="SENTRIN-SPECIFIC PROTEASE 8"/>
    <property type="match status" value="1"/>
</dbReference>
<evidence type="ECO:0000256" key="2">
    <source>
        <dbReference type="ARBA" id="ARBA00022670"/>
    </source>
</evidence>
<comment type="similarity">
    <text evidence="1">Belongs to the peptidase C48 family.</text>
</comment>
<keyword evidence="2 6" id="KW-0645">Protease</keyword>
<dbReference type="Proteomes" id="UP000017246">
    <property type="component" value="Unassembled WGS sequence"/>
</dbReference>
<dbReference type="GO" id="GO:0008234">
    <property type="term" value="F:cysteine-type peptidase activity"/>
    <property type="evidence" value="ECO:0007669"/>
    <property type="project" value="UniProtKB-KW"/>
</dbReference>
<gene>
    <name evidence="6" type="ORF">EmuJ_001069800</name>
</gene>
<keyword evidence="4" id="KW-0788">Thiol protease</keyword>
<dbReference type="Pfam" id="PF02902">
    <property type="entry name" value="Peptidase_C48"/>
    <property type="match status" value="1"/>
</dbReference>
<accession>A0A068YLI9</accession>
<evidence type="ECO:0000313" key="6">
    <source>
        <dbReference type="EMBL" id="CDS42972.1"/>
    </source>
</evidence>
<evidence type="ECO:0000313" key="7">
    <source>
        <dbReference type="Proteomes" id="UP000017246"/>
    </source>
</evidence>